<accession>A0A3P6F4V5</accession>
<name>A0A3P6F4V5_BRAOL</name>
<proteinExistence type="predicted"/>
<dbReference type="EMBL" id="LR031878">
    <property type="protein sequence ID" value="VDD52693.1"/>
    <property type="molecule type" value="Genomic_DNA"/>
</dbReference>
<evidence type="ECO:0000313" key="1">
    <source>
        <dbReference type="EMBL" id="VDD52693.1"/>
    </source>
</evidence>
<sequence length="95" mass="10545">MLWILGPCKIISSPAPVFTLIDNILCYGNHCGLFLTHILTAGWLIDLCKMLYCRVSQTERRVCILVTPASKTTFLPEELCIGFGICVKVGCILLQ</sequence>
<gene>
    <name evidence="1" type="ORF">BOLC1T05082H</name>
</gene>
<dbReference type="AlphaFoldDB" id="A0A3P6F4V5"/>
<protein>
    <submittedName>
        <fullName evidence="1">Uncharacterized protein</fullName>
    </submittedName>
</protein>
<reference evidence="1" key="1">
    <citation type="submission" date="2018-11" db="EMBL/GenBank/DDBJ databases">
        <authorList>
            <consortium name="Genoscope - CEA"/>
            <person name="William W."/>
        </authorList>
    </citation>
    <scope>NUCLEOTIDE SEQUENCE</scope>
</reference>
<organism evidence="1">
    <name type="scientific">Brassica oleracea</name>
    <name type="common">Wild cabbage</name>
    <dbReference type="NCBI Taxonomy" id="3712"/>
    <lineage>
        <taxon>Eukaryota</taxon>
        <taxon>Viridiplantae</taxon>
        <taxon>Streptophyta</taxon>
        <taxon>Embryophyta</taxon>
        <taxon>Tracheophyta</taxon>
        <taxon>Spermatophyta</taxon>
        <taxon>Magnoliopsida</taxon>
        <taxon>eudicotyledons</taxon>
        <taxon>Gunneridae</taxon>
        <taxon>Pentapetalae</taxon>
        <taxon>rosids</taxon>
        <taxon>malvids</taxon>
        <taxon>Brassicales</taxon>
        <taxon>Brassicaceae</taxon>
        <taxon>Brassiceae</taxon>
        <taxon>Brassica</taxon>
    </lineage>
</organism>